<evidence type="ECO:0000256" key="5">
    <source>
        <dbReference type="ARBA" id="ARBA00023274"/>
    </source>
</evidence>
<keyword evidence="3 9" id="KW-0694">RNA-binding</keyword>
<dbReference type="EMBL" id="GBHO01031857">
    <property type="protein sequence ID" value="JAG11747.1"/>
    <property type="molecule type" value="Transcribed_RNA"/>
</dbReference>
<dbReference type="GO" id="GO:0006412">
    <property type="term" value="P:translation"/>
    <property type="evidence" value="ECO:0007669"/>
    <property type="project" value="InterPro"/>
</dbReference>
<dbReference type="Pfam" id="PF01479">
    <property type="entry name" value="S4"/>
    <property type="match status" value="1"/>
</dbReference>
<dbReference type="SMART" id="SM00363">
    <property type="entry name" value="S4"/>
    <property type="match status" value="1"/>
</dbReference>
<name>A0A0A9WTF7_LYGHE</name>
<dbReference type="NCBIfam" id="TIGR01018">
    <property type="entry name" value="uS4_arch"/>
    <property type="match status" value="1"/>
</dbReference>
<feature type="domain" description="RNA-binding S4" evidence="10">
    <location>
        <begin position="107"/>
        <end position="169"/>
    </location>
</feature>
<evidence type="ECO:0000256" key="8">
    <source>
        <dbReference type="ARBA" id="ARBA00045441"/>
    </source>
</evidence>
<dbReference type="PROSITE" id="PS50889">
    <property type="entry name" value="S4"/>
    <property type="match status" value="1"/>
</dbReference>
<gene>
    <name evidence="12" type="primary">RPS9B</name>
    <name evidence="12" type="ORF">CM83_100213</name>
</gene>
<comment type="function">
    <text evidence="8">Component of the small ribosomal subunit. The ribosome is a large ribonucleoprotein complex responsible for the synthesis of proteins in the cell. Part of the small subunit (SSU) processome, first precursor of the small eukaryotic ribosomal subunit. During the assembly of the SSU processome in the nucleolus, many ribosome biogenesis factors, an RNA chaperone and ribosomal proteins associate with the nascent pre-rRNA and work in concert to generate RNA folding, modifications, rearrangements and cleavage as well as targeted degradation of pre-ribosomal RNA by the RNA exosome.</text>
</comment>
<organism evidence="12">
    <name type="scientific">Lygus hesperus</name>
    <name type="common">Western plant bug</name>
    <dbReference type="NCBI Taxonomy" id="30085"/>
    <lineage>
        <taxon>Eukaryota</taxon>
        <taxon>Metazoa</taxon>
        <taxon>Ecdysozoa</taxon>
        <taxon>Arthropoda</taxon>
        <taxon>Hexapoda</taxon>
        <taxon>Insecta</taxon>
        <taxon>Pterygota</taxon>
        <taxon>Neoptera</taxon>
        <taxon>Paraneoptera</taxon>
        <taxon>Hemiptera</taxon>
        <taxon>Heteroptera</taxon>
        <taxon>Panheteroptera</taxon>
        <taxon>Cimicomorpha</taxon>
        <taxon>Miridae</taxon>
        <taxon>Mirini</taxon>
        <taxon>Lygus</taxon>
    </lineage>
</organism>
<keyword evidence="4 12" id="KW-0689">Ribosomal protein</keyword>
<dbReference type="InterPro" id="IPR036986">
    <property type="entry name" value="S4_RNA-bd_sf"/>
</dbReference>
<comment type="similarity">
    <text evidence="1">Belongs to the universal ribosomal protein uS4 family.</text>
</comment>
<keyword evidence="5" id="KW-0687">Ribonucleoprotein</keyword>
<evidence type="ECO:0000256" key="6">
    <source>
        <dbReference type="ARBA" id="ARBA00035254"/>
    </source>
</evidence>
<dbReference type="InterPro" id="IPR022801">
    <property type="entry name" value="Ribosomal_uS4"/>
</dbReference>
<dbReference type="InterPro" id="IPR002942">
    <property type="entry name" value="S4_RNA-bd"/>
</dbReference>
<keyword evidence="2" id="KW-0699">rRNA-binding</keyword>
<dbReference type="GO" id="GO:0003735">
    <property type="term" value="F:structural constituent of ribosome"/>
    <property type="evidence" value="ECO:0007669"/>
    <property type="project" value="InterPro"/>
</dbReference>
<dbReference type="NCBIfam" id="NF003139">
    <property type="entry name" value="PRK04051.1"/>
    <property type="match status" value="1"/>
</dbReference>
<dbReference type="PANTHER" id="PTHR11831">
    <property type="entry name" value="30S 40S RIBOSOMAL PROTEIN"/>
    <property type="match status" value="1"/>
</dbReference>
<dbReference type="InterPro" id="IPR001912">
    <property type="entry name" value="Ribosomal_uS4_N"/>
</dbReference>
<dbReference type="CDD" id="cd00165">
    <property type="entry name" value="S4"/>
    <property type="match status" value="1"/>
</dbReference>
<dbReference type="GO" id="GO:0019843">
    <property type="term" value="F:rRNA binding"/>
    <property type="evidence" value="ECO:0007669"/>
    <property type="project" value="UniProtKB-KW"/>
</dbReference>
<dbReference type="SUPFAM" id="SSF55174">
    <property type="entry name" value="Alpha-L RNA-binding motif"/>
    <property type="match status" value="1"/>
</dbReference>
<dbReference type="PANTHER" id="PTHR11831:SF5">
    <property type="entry name" value="40S RIBOSOMAL PROTEIN S9"/>
    <property type="match status" value="1"/>
</dbReference>
<dbReference type="InterPro" id="IPR005710">
    <property type="entry name" value="Ribosomal_uS4_euk/arc"/>
</dbReference>
<evidence type="ECO:0000259" key="11">
    <source>
        <dbReference type="SMART" id="SM01390"/>
    </source>
</evidence>
<accession>A0A0A9WTF7</accession>
<dbReference type="Gene3D" id="3.10.290.10">
    <property type="entry name" value="RNA-binding S4 domain"/>
    <property type="match status" value="1"/>
</dbReference>
<proteinExistence type="inferred from homology"/>
<evidence type="ECO:0000256" key="1">
    <source>
        <dbReference type="ARBA" id="ARBA00007465"/>
    </source>
</evidence>
<dbReference type="AlphaFoldDB" id="A0A0A9WTF7"/>
<protein>
    <recommendedName>
        <fullName evidence="6">Small ribosomal subunit protein uS4</fullName>
    </recommendedName>
    <alternativeName>
        <fullName evidence="7">40S ribosomal protein S9</fullName>
    </alternativeName>
</protein>
<dbReference type="GO" id="GO:0042274">
    <property type="term" value="P:ribosomal small subunit biogenesis"/>
    <property type="evidence" value="ECO:0007669"/>
    <property type="project" value="TreeGrafter"/>
</dbReference>
<dbReference type="SMART" id="SM01390">
    <property type="entry name" value="Ribosomal_S4"/>
    <property type="match status" value="1"/>
</dbReference>
<evidence type="ECO:0000259" key="10">
    <source>
        <dbReference type="SMART" id="SM00363"/>
    </source>
</evidence>
<feature type="domain" description="Small ribosomal subunit protein uS4 N-terminal" evidence="11">
    <location>
        <begin position="6"/>
        <end position="106"/>
    </location>
</feature>
<reference evidence="12" key="2">
    <citation type="submission" date="2014-07" db="EMBL/GenBank/DDBJ databases">
        <authorList>
            <person name="Hull J."/>
        </authorList>
    </citation>
    <scope>NUCLEOTIDE SEQUENCE</scope>
</reference>
<evidence type="ECO:0000256" key="7">
    <source>
        <dbReference type="ARBA" id="ARBA00035410"/>
    </source>
</evidence>
<dbReference type="Pfam" id="PF00163">
    <property type="entry name" value="Ribosomal_S4"/>
    <property type="match status" value="1"/>
</dbReference>
<dbReference type="GO" id="GO:0022627">
    <property type="term" value="C:cytosolic small ribosomal subunit"/>
    <property type="evidence" value="ECO:0007669"/>
    <property type="project" value="TreeGrafter"/>
</dbReference>
<evidence type="ECO:0000256" key="2">
    <source>
        <dbReference type="ARBA" id="ARBA00022730"/>
    </source>
</evidence>
<reference evidence="12" key="1">
    <citation type="journal article" date="2014" name="PLoS ONE">
        <title>Transcriptome-Based Identification of ABC Transporters in the Western Tarnished Plant Bug Lygus hesperus.</title>
        <authorList>
            <person name="Hull J.J."/>
            <person name="Chaney K."/>
            <person name="Geib S.M."/>
            <person name="Fabrick J.A."/>
            <person name="Brent C.S."/>
            <person name="Walsh D."/>
            <person name="Lavine L.C."/>
        </authorList>
    </citation>
    <scope>NUCLEOTIDE SEQUENCE</scope>
</reference>
<evidence type="ECO:0000256" key="9">
    <source>
        <dbReference type="PROSITE-ProRule" id="PRU00182"/>
    </source>
</evidence>
<evidence type="ECO:0000313" key="12">
    <source>
        <dbReference type="EMBL" id="JAG11747.1"/>
    </source>
</evidence>
<sequence length="174" mass="20522">MGKCYRNYSKTVSTPRRPYDRERMDRELQLIGRYGLRNKREVWRAQLVLATIRKKARSLLILEENSPKRILEGNALLYRLSRLGVIDNANQKLDSILSLTVEKFLDRRLQTRVYNSLIATSIHAARVAVRQKHIAVGKRLVNIPSFMVRVDSDKHIQYVQKRPGRRERKRLQNE</sequence>
<evidence type="ECO:0000256" key="3">
    <source>
        <dbReference type="ARBA" id="ARBA00022884"/>
    </source>
</evidence>
<evidence type="ECO:0000256" key="4">
    <source>
        <dbReference type="ARBA" id="ARBA00022980"/>
    </source>
</evidence>